<dbReference type="KEGG" id="pstg:E8M01_10390"/>
<proteinExistence type="predicted"/>
<dbReference type="PROSITE" id="PS50949">
    <property type="entry name" value="HTH_GNTR"/>
    <property type="match status" value="1"/>
</dbReference>
<keyword evidence="3" id="KW-0804">Transcription</keyword>
<feature type="domain" description="HTH gntR-type" evidence="4">
    <location>
        <begin position="1"/>
        <end position="60"/>
    </location>
</feature>
<dbReference type="AlphaFoldDB" id="A0A4D7BEU4"/>
<dbReference type="Pfam" id="PF00392">
    <property type="entry name" value="GntR"/>
    <property type="match status" value="1"/>
</dbReference>
<dbReference type="PRINTS" id="PR00035">
    <property type="entry name" value="HTHGNTR"/>
</dbReference>
<dbReference type="Pfam" id="PF07729">
    <property type="entry name" value="FCD"/>
    <property type="match status" value="1"/>
</dbReference>
<reference evidence="5 6" key="1">
    <citation type="submission" date="2019-04" db="EMBL/GenBank/DDBJ databases">
        <title>Phreatobacter aquaticus sp. nov.</title>
        <authorList>
            <person name="Choi A."/>
        </authorList>
    </citation>
    <scope>NUCLEOTIDE SEQUENCE [LARGE SCALE GENOMIC DNA]</scope>
    <source>
        <strain evidence="5 6">KCTC 52518</strain>
    </source>
</reference>
<evidence type="ECO:0000256" key="3">
    <source>
        <dbReference type="ARBA" id="ARBA00023163"/>
    </source>
</evidence>
<evidence type="ECO:0000259" key="4">
    <source>
        <dbReference type="PROSITE" id="PS50949"/>
    </source>
</evidence>
<evidence type="ECO:0000313" key="5">
    <source>
        <dbReference type="EMBL" id="QCI69145.1"/>
    </source>
</evidence>
<dbReference type="SUPFAM" id="SSF46785">
    <property type="entry name" value="Winged helix' DNA-binding domain"/>
    <property type="match status" value="1"/>
</dbReference>
<dbReference type="InterPro" id="IPR000524">
    <property type="entry name" value="Tscrpt_reg_HTH_GntR"/>
</dbReference>
<organism evidence="5 6">
    <name type="scientific">Phreatobacter stygius</name>
    <dbReference type="NCBI Taxonomy" id="1940610"/>
    <lineage>
        <taxon>Bacteria</taxon>
        <taxon>Pseudomonadati</taxon>
        <taxon>Pseudomonadota</taxon>
        <taxon>Alphaproteobacteria</taxon>
        <taxon>Hyphomicrobiales</taxon>
        <taxon>Phreatobacteraceae</taxon>
        <taxon>Phreatobacter</taxon>
    </lineage>
</organism>
<dbReference type="InterPro" id="IPR036388">
    <property type="entry name" value="WH-like_DNA-bd_sf"/>
</dbReference>
<keyword evidence="1" id="KW-0805">Transcription regulation</keyword>
<dbReference type="SMART" id="SM00895">
    <property type="entry name" value="FCD"/>
    <property type="match status" value="1"/>
</dbReference>
<dbReference type="PANTHER" id="PTHR43537:SF49">
    <property type="entry name" value="TRANSCRIPTIONAL REGULATORY PROTEIN"/>
    <property type="match status" value="1"/>
</dbReference>
<sequence length="207" mass="22642">MRLAEAIVTGRLAPGSALDEVQIATEYAVSRTPVREALRQLSSSGLVEIRPHRGAVVAKPDMGQLHDMFVVMAELEALCAALSAVAMTPSERMALDTLHRSMAGLVHQGDLGAYSVANVEFHVAIYRGSHNSYLAELASATRRRLAPFRRAQFEGRDRLAKSHHEHDAVVQAIQRGDSERAGSAMRNHIGLAARAWEVLSNEARPRF</sequence>
<dbReference type="PANTHER" id="PTHR43537">
    <property type="entry name" value="TRANSCRIPTIONAL REGULATOR, GNTR FAMILY"/>
    <property type="match status" value="1"/>
</dbReference>
<dbReference type="Gene3D" id="1.20.120.530">
    <property type="entry name" value="GntR ligand-binding domain-like"/>
    <property type="match status" value="1"/>
</dbReference>
<dbReference type="SMART" id="SM00345">
    <property type="entry name" value="HTH_GNTR"/>
    <property type="match status" value="1"/>
</dbReference>
<protein>
    <submittedName>
        <fullName evidence="5">GntR family transcriptional regulator</fullName>
    </submittedName>
</protein>
<evidence type="ECO:0000256" key="2">
    <source>
        <dbReference type="ARBA" id="ARBA00023125"/>
    </source>
</evidence>
<dbReference type="GO" id="GO:0003700">
    <property type="term" value="F:DNA-binding transcription factor activity"/>
    <property type="evidence" value="ECO:0007669"/>
    <property type="project" value="InterPro"/>
</dbReference>
<keyword evidence="2" id="KW-0238">DNA-binding</keyword>
<accession>A0A4D7BEU4</accession>
<dbReference type="InterPro" id="IPR036390">
    <property type="entry name" value="WH_DNA-bd_sf"/>
</dbReference>
<dbReference type="SUPFAM" id="SSF48008">
    <property type="entry name" value="GntR ligand-binding domain-like"/>
    <property type="match status" value="1"/>
</dbReference>
<dbReference type="GO" id="GO:0003677">
    <property type="term" value="F:DNA binding"/>
    <property type="evidence" value="ECO:0007669"/>
    <property type="project" value="UniProtKB-KW"/>
</dbReference>
<dbReference type="InterPro" id="IPR011711">
    <property type="entry name" value="GntR_C"/>
</dbReference>
<dbReference type="OrthoDB" id="9789310at2"/>
<dbReference type="InterPro" id="IPR008920">
    <property type="entry name" value="TF_FadR/GntR_C"/>
</dbReference>
<dbReference type="EMBL" id="CP039690">
    <property type="protein sequence ID" value="QCI69145.1"/>
    <property type="molecule type" value="Genomic_DNA"/>
</dbReference>
<keyword evidence="6" id="KW-1185">Reference proteome</keyword>
<dbReference type="CDD" id="cd07377">
    <property type="entry name" value="WHTH_GntR"/>
    <property type="match status" value="1"/>
</dbReference>
<evidence type="ECO:0000256" key="1">
    <source>
        <dbReference type="ARBA" id="ARBA00023015"/>
    </source>
</evidence>
<gene>
    <name evidence="5" type="ORF">E8M01_10390</name>
</gene>
<evidence type="ECO:0000313" key="6">
    <source>
        <dbReference type="Proteomes" id="UP000298781"/>
    </source>
</evidence>
<name>A0A4D7BEU4_9HYPH</name>
<dbReference type="Gene3D" id="1.10.10.10">
    <property type="entry name" value="Winged helix-like DNA-binding domain superfamily/Winged helix DNA-binding domain"/>
    <property type="match status" value="1"/>
</dbReference>
<dbReference type="Proteomes" id="UP000298781">
    <property type="component" value="Chromosome"/>
</dbReference>